<dbReference type="PROSITE" id="PS50075">
    <property type="entry name" value="CARRIER"/>
    <property type="match status" value="1"/>
</dbReference>
<dbReference type="Gene3D" id="1.10.1200.10">
    <property type="entry name" value="ACP-like"/>
    <property type="match status" value="1"/>
</dbReference>
<protein>
    <submittedName>
        <fullName evidence="2">Phosphopantetheine-binding protein</fullName>
    </submittedName>
</protein>
<dbReference type="SUPFAM" id="SSF47336">
    <property type="entry name" value="ACP-like"/>
    <property type="match status" value="1"/>
</dbReference>
<dbReference type="Pfam" id="PF00550">
    <property type="entry name" value="PP-binding"/>
    <property type="match status" value="1"/>
</dbReference>
<feature type="domain" description="Carrier" evidence="1">
    <location>
        <begin position="1"/>
        <end position="73"/>
    </location>
</feature>
<sequence>MEKLLELLEEIDGDIDFRECQTLIDDGELDSFAILEIVAEINDTFDVQIGASDIVPENFNSAEAMWKMIQRLKDE</sequence>
<organism evidence="2 3">
    <name type="scientific">Massilimicrobiota timonensis</name>
    <dbReference type="NCBI Taxonomy" id="1776392"/>
    <lineage>
        <taxon>Bacteria</taxon>
        <taxon>Bacillati</taxon>
        <taxon>Bacillota</taxon>
        <taxon>Erysipelotrichia</taxon>
        <taxon>Erysipelotrichales</taxon>
        <taxon>Erysipelotrichaceae</taxon>
        <taxon>Massilimicrobiota</taxon>
    </lineage>
</organism>
<comment type="caution">
    <text evidence="2">The sequence shown here is derived from an EMBL/GenBank/DDBJ whole genome shotgun (WGS) entry which is preliminary data.</text>
</comment>
<accession>A0ABT7UJI6</accession>
<dbReference type="InterPro" id="IPR009081">
    <property type="entry name" value="PP-bd_ACP"/>
</dbReference>
<reference evidence="2 3" key="2">
    <citation type="submission" date="2023-06" db="EMBL/GenBank/DDBJ databases">
        <authorList>
            <person name="Zeman M."/>
            <person name="Kubasova T."/>
            <person name="Jahodarova E."/>
            <person name="Nykrynova M."/>
            <person name="Rychlik I."/>
        </authorList>
    </citation>
    <scope>NUCLEOTIDE SEQUENCE [LARGE SCALE GENOMIC DNA]</scope>
    <source>
        <strain evidence="2 3">ET341</strain>
    </source>
</reference>
<evidence type="ECO:0000313" key="3">
    <source>
        <dbReference type="Proteomes" id="UP001529275"/>
    </source>
</evidence>
<dbReference type="RefSeq" id="WP_087297983.1">
    <property type="nucleotide sequence ID" value="NZ_AP031415.1"/>
</dbReference>
<evidence type="ECO:0000259" key="1">
    <source>
        <dbReference type="PROSITE" id="PS50075"/>
    </source>
</evidence>
<reference evidence="3" key="1">
    <citation type="submission" date="2023-06" db="EMBL/GenBank/DDBJ databases">
        <title>Identification and characterization of horizontal gene transfer across gut microbiota members of farm animals based on homology search.</title>
        <authorList>
            <person name="Zeman M."/>
            <person name="Kubasova T."/>
            <person name="Jahodarova E."/>
            <person name="Nykrynova M."/>
            <person name="Rychlik I."/>
        </authorList>
    </citation>
    <scope>NUCLEOTIDE SEQUENCE [LARGE SCALE GENOMIC DNA]</scope>
    <source>
        <strain evidence="3">ET341</strain>
    </source>
</reference>
<name>A0ABT7UJI6_9FIRM</name>
<proteinExistence type="predicted"/>
<dbReference type="EMBL" id="JAUDCK010000030">
    <property type="protein sequence ID" value="MDM8196312.1"/>
    <property type="molecule type" value="Genomic_DNA"/>
</dbReference>
<gene>
    <name evidence="2" type="ORF">QUV98_08295</name>
</gene>
<keyword evidence="3" id="KW-1185">Reference proteome</keyword>
<dbReference type="Proteomes" id="UP001529275">
    <property type="component" value="Unassembled WGS sequence"/>
</dbReference>
<dbReference type="InterPro" id="IPR036736">
    <property type="entry name" value="ACP-like_sf"/>
</dbReference>
<evidence type="ECO:0000313" key="2">
    <source>
        <dbReference type="EMBL" id="MDM8196312.1"/>
    </source>
</evidence>